<keyword evidence="1" id="KW-0812">Transmembrane</keyword>
<protein>
    <submittedName>
        <fullName evidence="2">Uncharacterized protein</fullName>
    </submittedName>
</protein>
<organism evidence="2 3">
    <name type="scientific">Candidatus Woesebacteria bacterium RIFCSPLOWO2_01_FULL_39_10b</name>
    <dbReference type="NCBI Taxonomy" id="1802517"/>
    <lineage>
        <taxon>Bacteria</taxon>
        <taxon>Candidatus Woeseibacteriota</taxon>
    </lineage>
</organism>
<proteinExistence type="predicted"/>
<dbReference type="STRING" id="1802517.A2892_03845"/>
<keyword evidence="1" id="KW-1133">Transmembrane helix</keyword>
<keyword evidence="1" id="KW-0472">Membrane</keyword>
<accession>A0A1F8B7H8</accession>
<feature type="transmembrane region" description="Helical" evidence="1">
    <location>
        <begin position="48"/>
        <end position="65"/>
    </location>
</feature>
<gene>
    <name evidence="2" type="ORF">A2892_03845</name>
</gene>
<evidence type="ECO:0000313" key="2">
    <source>
        <dbReference type="EMBL" id="OGM60002.1"/>
    </source>
</evidence>
<evidence type="ECO:0000313" key="3">
    <source>
        <dbReference type="Proteomes" id="UP000176404"/>
    </source>
</evidence>
<feature type="transmembrane region" description="Helical" evidence="1">
    <location>
        <begin position="77"/>
        <end position="98"/>
    </location>
</feature>
<name>A0A1F8B7H8_9BACT</name>
<feature type="transmembrane region" description="Helical" evidence="1">
    <location>
        <begin position="144"/>
        <end position="168"/>
    </location>
</feature>
<dbReference type="EMBL" id="MGHD01000010">
    <property type="protein sequence ID" value="OGM60002.1"/>
    <property type="molecule type" value="Genomic_DNA"/>
</dbReference>
<reference evidence="2 3" key="1">
    <citation type="journal article" date="2016" name="Nat. Commun.">
        <title>Thousands of microbial genomes shed light on interconnected biogeochemical processes in an aquifer system.</title>
        <authorList>
            <person name="Anantharaman K."/>
            <person name="Brown C.T."/>
            <person name="Hug L.A."/>
            <person name="Sharon I."/>
            <person name="Castelle C.J."/>
            <person name="Probst A.J."/>
            <person name="Thomas B.C."/>
            <person name="Singh A."/>
            <person name="Wilkins M.J."/>
            <person name="Karaoz U."/>
            <person name="Brodie E.L."/>
            <person name="Williams K.H."/>
            <person name="Hubbard S.S."/>
            <person name="Banfield J.F."/>
        </authorList>
    </citation>
    <scope>NUCLEOTIDE SEQUENCE [LARGE SCALE GENOMIC DNA]</scope>
</reference>
<sequence>MAVLIMPFFILFIFLFISVTPIYAHCPLCVAGAGVGLTFSRLLGINDSITGVWIGAFIGALAFWFQRILGAKNKLFFKPSTGVFLYTLFLLATIWSFYKFDLVARHGEIFGFHKLTFGMVVGSIVYCLVDLLNTYIKRKSGKSFFPYQSIVFSLSSIVLTSVGIYILINYYI</sequence>
<comment type="caution">
    <text evidence="2">The sequence shown here is derived from an EMBL/GenBank/DDBJ whole genome shotgun (WGS) entry which is preliminary data.</text>
</comment>
<feature type="transmembrane region" description="Helical" evidence="1">
    <location>
        <begin position="110"/>
        <end position="132"/>
    </location>
</feature>
<dbReference type="AlphaFoldDB" id="A0A1F8B7H8"/>
<dbReference type="Proteomes" id="UP000176404">
    <property type="component" value="Unassembled WGS sequence"/>
</dbReference>
<evidence type="ECO:0000256" key="1">
    <source>
        <dbReference type="SAM" id="Phobius"/>
    </source>
</evidence>